<evidence type="ECO:0000256" key="14">
    <source>
        <dbReference type="ARBA" id="ARBA00023113"/>
    </source>
</evidence>
<evidence type="ECO:0000259" key="18">
    <source>
        <dbReference type="PROSITE" id="PS50994"/>
    </source>
</evidence>
<feature type="region of interest" description="Disordered" evidence="16">
    <location>
        <begin position="81"/>
        <end position="113"/>
    </location>
</feature>
<feature type="transmembrane region" description="Helical" evidence="17">
    <location>
        <begin position="461"/>
        <end position="484"/>
    </location>
</feature>
<keyword evidence="20" id="KW-1185">Reference proteome</keyword>
<feature type="transmembrane region" description="Helical" evidence="17">
    <location>
        <begin position="528"/>
        <end position="547"/>
    </location>
</feature>
<dbReference type="OrthoDB" id="413361at2759"/>
<dbReference type="AlphaFoldDB" id="A0A0M0LRA6"/>
<dbReference type="PANTHER" id="PTHR42648">
    <property type="entry name" value="TRANSPOSASE, PUTATIVE-RELATED"/>
    <property type="match status" value="1"/>
</dbReference>
<evidence type="ECO:0000256" key="11">
    <source>
        <dbReference type="ARBA" id="ARBA00022908"/>
    </source>
</evidence>
<keyword evidence="6" id="KW-0547">Nucleotide-binding</keyword>
<evidence type="ECO:0000256" key="10">
    <source>
        <dbReference type="ARBA" id="ARBA00022842"/>
    </source>
</evidence>
<dbReference type="InterPro" id="IPR036397">
    <property type="entry name" value="RNaseH_sf"/>
</dbReference>
<dbReference type="SUPFAM" id="SSF53098">
    <property type="entry name" value="Ribonuclease H-like"/>
    <property type="match status" value="1"/>
</dbReference>
<dbReference type="InterPro" id="IPR001584">
    <property type="entry name" value="Integrase_cat-core"/>
</dbReference>
<feature type="transmembrane region" description="Helical" evidence="17">
    <location>
        <begin position="614"/>
        <end position="634"/>
    </location>
</feature>
<evidence type="ECO:0000256" key="8">
    <source>
        <dbReference type="ARBA" id="ARBA00022801"/>
    </source>
</evidence>
<feature type="domain" description="Integrase catalytic" evidence="18">
    <location>
        <begin position="914"/>
        <end position="1098"/>
    </location>
</feature>
<keyword evidence="14" id="KW-0917">Virion maturation</keyword>
<dbReference type="GO" id="GO:0006508">
    <property type="term" value="P:proteolysis"/>
    <property type="evidence" value="ECO:0007669"/>
    <property type="project" value="UniProtKB-KW"/>
</dbReference>
<feature type="compositionally biased region" description="Acidic residues" evidence="16">
    <location>
        <begin position="405"/>
        <end position="418"/>
    </location>
</feature>
<evidence type="ECO:0000256" key="17">
    <source>
        <dbReference type="SAM" id="Phobius"/>
    </source>
</evidence>
<comment type="caution">
    <text evidence="19">The sequence shown here is derived from an EMBL/GenBank/DDBJ whole genome shotgun (WGS) entry which is preliminary data.</text>
</comment>
<dbReference type="GO" id="GO:0004519">
    <property type="term" value="F:endonuclease activity"/>
    <property type="evidence" value="ECO:0007669"/>
    <property type="project" value="UniProtKB-KW"/>
</dbReference>
<evidence type="ECO:0000256" key="12">
    <source>
        <dbReference type="ARBA" id="ARBA00022918"/>
    </source>
</evidence>
<dbReference type="Pfam" id="PF22936">
    <property type="entry name" value="Pol_BBD"/>
    <property type="match status" value="1"/>
</dbReference>
<keyword evidence="7" id="KW-0255">Endonuclease</keyword>
<evidence type="ECO:0000256" key="16">
    <source>
        <dbReference type="SAM" id="MobiDB-lite"/>
    </source>
</evidence>
<evidence type="ECO:0000256" key="15">
    <source>
        <dbReference type="ARBA" id="ARBA00023172"/>
    </source>
</evidence>
<evidence type="ECO:0000313" key="20">
    <source>
        <dbReference type="Proteomes" id="UP000037460"/>
    </source>
</evidence>
<comment type="function">
    <text evidence="1">The aspartyl protease (PR) mediates the proteolytic cleavages of the Gag and Gag-Pol polyproteins after assembly of the VLP.</text>
</comment>
<dbReference type="GO" id="GO:0003676">
    <property type="term" value="F:nucleic acid binding"/>
    <property type="evidence" value="ECO:0007669"/>
    <property type="project" value="InterPro"/>
</dbReference>
<keyword evidence="4" id="KW-0540">Nuclease</keyword>
<keyword evidence="17" id="KW-1133">Transmembrane helix</keyword>
<name>A0A0M0LRA6_9EUKA</name>
<evidence type="ECO:0000256" key="4">
    <source>
        <dbReference type="ARBA" id="ARBA00022722"/>
    </source>
</evidence>
<feature type="compositionally biased region" description="Low complexity" evidence="16">
    <location>
        <begin position="1200"/>
        <end position="1214"/>
    </location>
</feature>
<keyword evidence="12" id="KW-0695">RNA-directed DNA polymerase</keyword>
<dbReference type="GO" id="GO:0005524">
    <property type="term" value="F:ATP binding"/>
    <property type="evidence" value="ECO:0007669"/>
    <property type="project" value="UniProtKB-KW"/>
</dbReference>
<dbReference type="GO" id="GO:0003887">
    <property type="term" value="F:DNA-directed DNA polymerase activity"/>
    <property type="evidence" value="ECO:0007669"/>
    <property type="project" value="UniProtKB-KW"/>
</dbReference>
<dbReference type="GO" id="GO:0008233">
    <property type="term" value="F:peptidase activity"/>
    <property type="evidence" value="ECO:0007669"/>
    <property type="project" value="UniProtKB-KW"/>
</dbReference>
<organism evidence="19 20">
    <name type="scientific">Chrysochromulina tobinii</name>
    <dbReference type="NCBI Taxonomy" id="1460289"/>
    <lineage>
        <taxon>Eukaryota</taxon>
        <taxon>Haptista</taxon>
        <taxon>Haptophyta</taxon>
        <taxon>Prymnesiophyceae</taxon>
        <taxon>Prymnesiales</taxon>
        <taxon>Chrysochromulinaceae</taxon>
        <taxon>Chrysochromulina</taxon>
    </lineage>
</organism>
<feature type="region of interest" description="Disordered" evidence="16">
    <location>
        <begin position="383"/>
        <end position="428"/>
    </location>
</feature>
<dbReference type="GO" id="GO:0003964">
    <property type="term" value="F:RNA-directed DNA polymerase activity"/>
    <property type="evidence" value="ECO:0007669"/>
    <property type="project" value="UniProtKB-KW"/>
</dbReference>
<dbReference type="GO" id="GO:0015074">
    <property type="term" value="P:DNA integration"/>
    <property type="evidence" value="ECO:0007669"/>
    <property type="project" value="UniProtKB-KW"/>
</dbReference>
<keyword evidence="5" id="KW-0479">Metal-binding</keyword>
<dbReference type="GO" id="GO:0006310">
    <property type="term" value="P:DNA recombination"/>
    <property type="evidence" value="ECO:0007669"/>
    <property type="project" value="UniProtKB-KW"/>
</dbReference>
<keyword evidence="13" id="KW-0239">DNA-directed DNA polymerase</keyword>
<keyword evidence="13" id="KW-0808">Transferase</keyword>
<keyword evidence="11" id="KW-0229">DNA integration</keyword>
<feature type="region of interest" description="Disordered" evidence="16">
    <location>
        <begin position="1162"/>
        <end position="1218"/>
    </location>
</feature>
<dbReference type="InterPro" id="IPR039537">
    <property type="entry name" value="Retrotran_Ty1/copia-like"/>
</dbReference>
<evidence type="ECO:0000256" key="1">
    <source>
        <dbReference type="ARBA" id="ARBA00002180"/>
    </source>
</evidence>
<dbReference type="Proteomes" id="UP000037460">
    <property type="component" value="Unassembled WGS sequence"/>
</dbReference>
<keyword evidence="2" id="KW-1188">Viral release from host cell</keyword>
<keyword evidence="13" id="KW-0548">Nucleotidyltransferase</keyword>
<dbReference type="InterPro" id="IPR054722">
    <property type="entry name" value="PolX-like_BBD"/>
</dbReference>
<evidence type="ECO:0000256" key="7">
    <source>
        <dbReference type="ARBA" id="ARBA00022759"/>
    </source>
</evidence>
<dbReference type="PANTHER" id="PTHR42648:SF11">
    <property type="entry name" value="TRANSPOSON TY4-P GAG-POL POLYPROTEIN"/>
    <property type="match status" value="1"/>
</dbReference>
<protein>
    <submittedName>
        <fullName evidence="19">Retrotransposon like protein</fullName>
    </submittedName>
</protein>
<evidence type="ECO:0000256" key="3">
    <source>
        <dbReference type="ARBA" id="ARBA00022670"/>
    </source>
</evidence>
<proteinExistence type="predicted"/>
<feature type="non-terminal residue" evidence="19">
    <location>
        <position position="1232"/>
    </location>
</feature>
<keyword evidence="3" id="KW-0645">Protease</keyword>
<evidence type="ECO:0000256" key="6">
    <source>
        <dbReference type="ARBA" id="ARBA00022741"/>
    </source>
</evidence>
<keyword evidence="8" id="KW-0378">Hydrolase</keyword>
<dbReference type="GO" id="GO:0046872">
    <property type="term" value="F:metal ion binding"/>
    <property type="evidence" value="ECO:0007669"/>
    <property type="project" value="UniProtKB-KW"/>
</dbReference>
<gene>
    <name evidence="19" type="ORF">Ctob_016397</name>
</gene>
<evidence type="ECO:0000256" key="2">
    <source>
        <dbReference type="ARBA" id="ARBA00022612"/>
    </source>
</evidence>
<keyword evidence="9" id="KW-0067">ATP-binding</keyword>
<dbReference type="InterPro" id="IPR012337">
    <property type="entry name" value="RNaseH-like_sf"/>
</dbReference>
<sequence>MRKQQTDGTRLEIINQLAQVDPNICEQYELRMTALGTSAPSNMDDAVALIEEILRTRAARAKLAALSGGAKQLGLVAGDATVADRDPTKNKPGDEKKTKKTRPPRRPDGSKKGELLKWVEGMDVCKCGGKHLYRDCTDPKTKAWFDASKAKRDAEKAKTALAADVAPAAAPASALVSAGGGDYATTAVTISGDHTIDERALLAQLSGFFNSAAPSKVVHWSETAKAAHSANVAKTKVIDGVVQLVEPSPDELSLATALGIVTADFDPSNTRCPDFVPGCSGTCARQYETDTADSASSDDEPDPAPRCEECADNPDERLFSRVLKFLPHFWACIVTGMLLGLDPMDRELLDDDVQLMFVIHDCVEVKRDHSAHTIQVRWRRLKARRAGACPPPPTEGAQKGSPADETAESAEQPADDPAAEPADPSRDDATRAAMAPLLIATRMAAVLDARRRQRLAAGPPAIQWLAASAIGIILLALVAGTLAAPTSASIHAIDGPIADGDPGSDAALRSDALSSVAHRISEGLIARAAYHVLLAFVTTVFTVAVLWPSAFAAVARRQPADVTRGLAYVIATPMIGLINGACSLGPATGRSTAAIWIARSSSSAASALTRLRRAAPIFVALALLASALLIGPAASDYHSAVAVAHGTNVTRIDLPYYGRWMPQGATADEALRQSSRDPAALEALVAGAASKHPASPIGILKLHPDSGCTGSNTPHLHLLANRRPCDEIYSQANGNISRCEAIGDLPVIVRDKQGATVQLTFTNVRCVPDFKFSLLSVKQLWNEQGIDARFCDINALVLPNQSGLIPYDPARPLSTINAVPCAHVAAAAHCAPPPAPQTALASLGFHQVGSTSHLAKLSGVQIGALMHRRNHGGIHKIKACVHASKDGPKNLGAAVQPTCLDCAATRIKAAAHSGRREPCTEPGTLHIDLKEFARSYGGYQYALIAVDEHTRYIFTQCLRHKSEALDAVKRVVAEFNAIVGTRLDADGKPLPRPTVRTIMSDREGKLISNAFNEFRADASLHHYTSAPHDHDLNGIAERAIGAVSETAAALLHSANATVLEWPWLIRYAVDWHNSLIGDTGTSSSDPQISPFQRLTHKLPAIMDLARYGCRAVVLKPPNQQNKTALDSRGWVGTFCGRSVNSPGCWDVNCNGTIVSSSSVQVDEEHMPRLGSQAHQPLPPTAPAARASPPDSVPHLDSDRPVAPAAPSAAPINASVHHERPARKALSLLNLFS</sequence>
<accession>A0A0M0LRA6</accession>
<evidence type="ECO:0000313" key="19">
    <source>
        <dbReference type="EMBL" id="KOO53432.1"/>
    </source>
</evidence>
<feature type="compositionally biased region" description="Basic and acidic residues" evidence="16">
    <location>
        <begin position="82"/>
        <end position="97"/>
    </location>
</feature>
<evidence type="ECO:0000256" key="9">
    <source>
        <dbReference type="ARBA" id="ARBA00022840"/>
    </source>
</evidence>
<evidence type="ECO:0000256" key="13">
    <source>
        <dbReference type="ARBA" id="ARBA00022932"/>
    </source>
</evidence>
<dbReference type="Gene3D" id="3.30.420.10">
    <property type="entry name" value="Ribonuclease H-like superfamily/Ribonuclease H"/>
    <property type="match status" value="1"/>
</dbReference>
<keyword evidence="10" id="KW-0460">Magnesium</keyword>
<evidence type="ECO:0000256" key="5">
    <source>
        <dbReference type="ARBA" id="ARBA00022723"/>
    </source>
</evidence>
<keyword evidence="15" id="KW-0233">DNA recombination</keyword>
<keyword evidence="17" id="KW-0472">Membrane</keyword>
<dbReference type="PROSITE" id="PS50994">
    <property type="entry name" value="INTEGRASE"/>
    <property type="match status" value="1"/>
</dbReference>
<dbReference type="EMBL" id="JWZX01000231">
    <property type="protein sequence ID" value="KOO53432.1"/>
    <property type="molecule type" value="Genomic_DNA"/>
</dbReference>
<keyword evidence="17" id="KW-0812">Transmembrane</keyword>
<reference evidence="20" key="1">
    <citation type="journal article" date="2015" name="PLoS Genet.">
        <title>Genome Sequence and Transcriptome Analyses of Chrysochromulina tobin: Metabolic Tools for Enhanced Algal Fitness in the Prominent Order Prymnesiales (Haptophyceae).</title>
        <authorList>
            <person name="Hovde B.T."/>
            <person name="Deodato C.R."/>
            <person name="Hunsperger H.M."/>
            <person name="Ryken S.A."/>
            <person name="Yost W."/>
            <person name="Jha R.K."/>
            <person name="Patterson J."/>
            <person name="Monnat R.J. Jr."/>
            <person name="Barlow S.B."/>
            <person name="Starkenburg S.R."/>
            <person name="Cattolico R.A."/>
        </authorList>
    </citation>
    <scope>NUCLEOTIDE SEQUENCE</scope>
    <source>
        <strain evidence="20">CCMP291</strain>
    </source>
</reference>